<organism evidence="2">
    <name type="scientific">Laccaria bicolor (strain S238N-H82 / ATCC MYA-4686)</name>
    <name type="common">Bicoloured deceiver</name>
    <name type="synonym">Laccaria laccata var. bicolor</name>
    <dbReference type="NCBI Taxonomy" id="486041"/>
    <lineage>
        <taxon>Eukaryota</taxon>
        <taxon>Fungi</taxon>
        <taxon>Dikarya</taxon>
        <taxon>Basidiomycota</taxon>
        <taxon>Agaricomycotina</taxon>
        <taxon>Agaricomycetes</taxon>
        <taxon>Agaricomycetidae</taxon>
        <taxon>Agaricales</taxon>
        <taxon>Agaricineae</taxon>
        <taxon>Hydnangiaceae</taxon>
        <taxon>Laccaria</taxon>
    </lineage>
</organism>
<dbReference type="RefSeq" id="XP_001886429.1">
    <property type="nucleotide sequence ID" value="XM_001886394.1"/>
</dbReference>
<reference evidence="1 2" key="1">
    <citation type="journal article" date="2008" name="Nature">
        <title>The genome of Laccaria bicolor provides insights into mycorrhizal symbiosis.</title>
        <authorList>
            <person name="Martin F."/>
            <person name="Aerts A."/>
            <person name="Ahren D."/>
            <person name="Brun A."/>
            <person name="Danchin E.G.J."/>
            <person name="Duchaussoy F."/>
            <person name="Gibon J."/>
            <person name="Kohler A."/>
            <person name="Lindquist E."/>
            <person name="Pereda V."/>
            <person name="Salamov A."/>
            <person name="Shapiro H.J."/>
            <person name="Wuyts J."/>
            <person name="Blaudez D."/>
            <person name="Buee M."/>
            <person name="Brokstein P."/>
            <person name="Canbaeck B."/>
            <person name="Cohen D."/>
            <person name="Courty P.E."/>
            <person name="Coutinho P.M."/>
            <person name="Delaruelle C."/>
            <person name="Detter J.C."/>
            <person name="Deveau A."/>
            <person name="DiFazio S."/>
            <person name="Duplessis S."/>
            <person name="Fraissinet-Tachet L."/>
            <person name="Lucic E."/>
            <person name="Frey-Klett P."/>
            <person name="Fourrey C."/>
            <person name="Feussner I."/>
            <person name="Gay G."/>
            <person name="Grimwood J."/>
            <person name="Hoegger P.J."/>
            <person name="Jain P."/>
            <person name="Kilaru S."/>
            <person name="Labbe J."/>
            <person name="Lin Y.C."/>
            <person name="Legue V."/>
            <person name="Le Tacon F."/>
            <person name="Marmeisse R."/>
            <person name="Melayah D."/>
            <person name="Montanini B."/>
            <person name="Muratet M."/>
            <person name="Nehls U."/>
            <person name="Niculita-Hirzel H."/>
            <person name="Oudot-Le Secq M.P."/>
            <person name="Peter M."/>
            <person name="Quesneville H."/>
            <person name="Rajashekar B."/>
            <person name="Reich M."/>
            <person name="Rouhier N."/>
            <person name="Schmutz J."/>
            <person name="Yin T."/>
            <person name="Chalot M."/>
            <person name="Henrissat B."/>
            <person name="Kuees U."/>
            <person name="Lucas S."/>
            <person name="Van de Peer Y."/>
            <person name="Podila G.K."/>
            <person name="Polle A."/>
            <person name="Pukkila P.J."/>
            <person name="Richardson P.M."/>
            <person name="Rouze P."/>
            <person name="Sanders I.R."/>
            <person name="Stajich J.E."/>
            <person name="Tunlid A."/>
            <person name="Tuskan G."/>
            <person name="Grigoriev I.V."/>
        </authorList>
    </citation>
    <scope>NUCLEOTIDE SEQUENCE [LARGE SCALE GENOMIC DNA]</scope>
    <source>
        <strain evidence="2">S238N-H82 / ATCC MYA-4686</strain>
    </source>
</reference>
<sequence length="212" mass="23469">MGRLIPVHSPSSPPLIRTNGDWVHIDLDVSVLDCAAQPTHAGKLHLILRIPSSTSWQRYCQYSVCVLYRSPYAISPAPQISPSAAELIFLISAFFLLRPPVTSSLIFGMQNTLSNLESIVTQALHARVFGRHLMNFVYHLLGIQQDLLDFAGRCGRTSCGLGDELEDDIELESQMHANTPPSYEYSHNDIGGCSGLFFRAPTQLSPAHSHQR</sequence>
<dbReference type="HOGENOM" id="CLU_1299914_0_0_1"/>
<dbReference type="GeneID" id="6082032"/>
<dbReference type="Proteomes" id="UP000001194">
    <property type="component" value="Unassembled WGS sequence"/>
</dbReference>
<dbReference type="KEGG" id="lbc:LACBIDRAFT_331963"/>
<name>B0DR60_LACBS</name>
<dbReference type="InParanoid" id="B0DR60"/>
<evidence type="ECO:0000313" key="1">
    <source>
        <dbReference type="EMBL" id="EDR03006.1"/>
    </source>
</evidence>
<dbReference type="EMBL" id="DS547127">
    <property type="protein sequence ID" value="EDR03006.1"/>
    <property type="molecule type" value="Genomic_DNA"/>
</dbReference>
<proteinExistence type="predicted"/>
<evidence type="ECO:0000313" key="2">
    <source>
        <dbReference type="Proteomes" id="UP000001194"/>
    </source>
</evidence>
<gene>
    <name evidence="1" type="ORF">LACBIDRAFT_331963</name>
</gene>
<keyword evidence="2" id="KW-1185">Reference proteome</keyword>
<protein>
    <submittedName>
        <fullName evidence="1">Predicted protein</fullName>
    </submittedName>
</protein>
<dbReference type="AlphaFoldDB" id="B0DR60"/>
<accession>B0DR60</accession>